<keyword evidence="18" id="KW-0812">Transmembrane</keyword>
<dbReference type="InterPro" id="IPR015152">
    <property type="entry name" value="Growth/epo_recpt_lig-bind"/>
</dbReference>
<dbReference type="Gene3D" id="2.130.10.10">
    <property type="entry name" value="YVTN repeat-like/Quinoprotein amine dehydrogenase"/>
    <property type="match status" value="1"/>
</dbReference>
<feature type="domain" description="Fibronectin type-III" evidence="19">
    <location>
        <begin position="126"/>
        <end position="226"/>
    </location>
</feature>
<comment type="similarity">
    <text evidence="2">Belongs to the WD repeat CDC20/Fizzy family.</text>
</comment>
<dbReference type="InterPro" id="IPR036322">
    <property type="entry name" value="WD40_repeat_dom_sf"/>
</dbReference>
<dbReference type="Pfam" id="PF09067">
    <property type="entry name" value="EpoR_lig-bind"/>
    <property type="match status" value="2"/>
</dbReference>
<dbReference type="InterPro" id="IPR003961">
    <property type="entry name" value="FN3_dom"/>
</dbReference>
<evidence type="ECO:0000256" key="17">
    <source>
        <dbReference type="SAM" id="MobiDB-lite"/>
    </source>
</evidence>
<keyword evidence="18" id="KW-0472">Membrane</keyword>
<dbReference type="CDD" id="cd00200">
    <property type="entry name" value="WD40"/>
    <property type="match status" value="1"/>
</dbReference>
<evidence type="ECO:0000259" key="19">
    <source>
        <dbReference type="PROSITE" id="PS50853"/>
    </source>
</evidence>
<comment type="function">
    <text evidence="15">Substrate-specific adapter of the anaphase promoting complex/cyclosome (APC/C) complex that confers substrate specificity by binding to substrates and targeting them to the APC/C complex for ubiquitination and degradation. Recognizes and binds the destruction box (D box) on protein substrates. Involved in the metaphase/anaphase transition of cell cycle. Is regulated by MAD2L1: in metaphase the MAD2L1-CDC20-APC/C ternary complex is inactive and in anaphase the CDC20-APC/C binary complex is active in degrading substrates. The CDC20-APC/C complex positively regulates the formation of synaptic vesicle clustering at active zone to the presynaptic membrane in postmitotic neurons. CDC20-APC/C-induced degradation of NEUROD2 induces presynaptic differentiation. The CDC20-APC/C complex promotes proper dilation formation and radial migration by degrading CCDC41.</text>
</comment>
<comment type="subunit">
    <text evidence="12">Component of a complex with CDC20, CDC27, SPATC1 and TUBG1. Interacts with NEUROD2. Interacts with dimeric MAD2L1 in its closed conformation form. Interacts with BUB1B. The phosphorylated form interacts with APC/C. Interacts with NINL. May interact with MAD2L2. Interacts with CDK5RAP2. Interacts with SIRT2. Interacts with isoform 1 of NEK2. Interacts with HSF1 (via phosphorylated form); this interaction occurs in mitosis in a MAD2L1-dependent manner and prevents PLK1-stimulated degradation of HSF1 by blocking the recruitment of the SCF(BTRC) ubiquitin ligase complex. Interacts (via the N-terminal substrate-binding domain) with FBXO5. Interacts with CCNF. Interacts with USP22.</text>
</comment>
<evidence type="ECO:0000313" key="21">
    <source>
        <dbReference type="Proteomes" id="UP000288216"/>
    </source>
</evidence>
<evidence type="ECO:0000256" key="18">
    <source>
        <dbReference type="SAM" id="Phobius"/>
    </source>
</evidence>
<feature type="region of interest" description="Disordered" evidence="17">
    <location>
        <begin position="603"/>
        <end position="670"/>
    </location>
</feature>
<dbReference type="EMBL" id="BFAA01003168">
    <property type="protein sequence ID" value="GCB69166.1"/>
    <property type="molecule type" value="Genomic_DNA"/>
</dbReference>
<dbReference type="GO" id="GO:0005680">
    <property type="term" value="C:anaphase-promoting complex"/>
    <property type="evidence" value="ECO:0007669"/>
    <property type="project" value="TreeGrafter"/>
</dbReference>
<feature type="repeat" description="WD" evidence="16">
    <location>
        <begin position="896"/>
        <end position="927"/>
    </location>
</feature>
<dbReference type="OrthoDB" id="8608526at2759"/>
<protein>
    <recommendedName>
        <fullName evidence="13">Cell division cycle protein 20 homolog</fullName>
    </recommendedName>
    <alternativeName>
        <fullName evidence="14">p55CDC</fullName>
    </alternativeName>
</protein>
<evidence type="ECO:0000256" key="11">
    <source>
        <dbReference type="ARBA" id="ARBA00023306"/>
    </source>
</evidence>
<dbReference type="FunFam" id="2.130.10.10:FF:000224">
    <property type="entry name" value="cell division cycle protein 20 homolog"/>
    <property type="match status" value="1"/>
</dbReference>
<feature type="repeat" description="WD" evidence="16">
    <location>
        <begin position="813"/>
        <end position="854"/>
    </location>
</feature>
<feature type="compositionally biased region" description="Polar residues" evidence="17">
    <location>
        <begin position="532"/>
        <end position="556"/>
    </location>
</feature>
<reference evidence="20 21" key="1">
    <citation type="journal article" date="2018" name="Nat. Ecol. Evol.">
        <title>Shark genomes provide insights into elasmobranch evolution and the origin of vertebrates.</title>
        <authorList>
            <person name="Hara Y"/>
            <person name="Yamaguchi K"/>
            <person name="Onimaru K"/>
            <person name="Kadota M"/>
            <person name="Koyanagi M"/>
            <person name="Keeley SD"/>
            <person name="Tatsumi K"/>
            <person name="Tanaka K"/>
            <person name="Motone F"/>
            <person name="Kageyama Y"/>
            <person name="Nozu R"/>
            <person name="Adachi N"/>
            <person name="Nishimura O"/>
            <person name="Nakagawa R"/>
            <person name="Tanegashima C"/>
            <person name="Kiyatake I"/>
            <person name="Matsumoto R"/>
            <person name="Murakumo K"/>
            <person name="Nishida K"/>
            <person name="Terakita A"/>
            <person name="Kuratani S"/>
            <person name="Sato K"/>
            <person name="Hyodo S Kuraku.S."/>
        </authorList>
    </citation>
    <scope>NUCLEOTIDE SEQUENCE [LARGE SCALE GENOMIC DNA]</scope>
</reference>
<evidence type="ECO:0000256" key="8">
    <source>
        <dbReference type="ARBA" id="ARBA00022786"/>
    </source>
</evidence>
<sequence length="1088" mass="122447">MYLNTSSVSGLESWNFLQEGTASLVSQAEELKCFTRMLDDLTCFWEDSEKTNSTYKFFYSTDQIIQKPCHTTSHMVLGNIVRHVCVIPAEDILLFQPFVIELNESFTNVSKIRQDVSIESVVLLDPPSNLAVYLNGNPHQLRISWVPPRNPDINEFLIYEISYWKDKSGYATEKRETVSSKQQHDLQDLKAGIRYMVRLRSKPDGISFDGFWSSWSETVSAVTPYSSDEINLRCSTPDLQTITCQWKVNKTESGALYSLYYQTRKVEWKKCINQRNTTTGAVLAYRCTIATSEVNKTVIIINASYPHHTQTFYKKPFRTENVVRPDPPRIVKIDVSTGGGKLCLFWEPPIRELLGQMMYQIRYSEENGSGWKTLLIQKPLHSEVLDLPHSKTYYMQLRAKPNGVTYRGYWSSWSDTFTATIPGSMHLTVVPLVVGVAFLLVIALFVSYLIFPNVYSKVKKKLWPQIPNLERLLDGYLTDFQKYSQPLPPTCDKLVEDELLPSVLEIVSEISESEGTKCVEKQEDACQKPRFSESSITKQRRVTTNNETEGSTDSSQNYIFLDLPDSNRSVLRMSQFVFESDINNLLKLDAPITNGPLARWQRKAKENNSVSGSISTSTNTSSLSPMKTTNRALNASKTVTPSKTPGKTKTPKSSKCSRVQGTPSKAGGDRYIPIRNAAQMEVAHFLISKENEQENESPTKKEQQKTWSLNLNGYDVNQAKVLRMSGKPLSAPEGYQNNLKVLYSQSTTPSSTKKSTRYIPSMPERILDAPEIRNDYYLNLIDWSSLNYLAVGLGNNVYLWHAESGNILPLVQLEGQEDYIASVSWIKEGNFLAVGTRSGEVQVWDVERQKRLRNMVSHTVRVGALSWSNYILSSGSRTGQIHHHDVRVAQHHAATLTGHTQEVCGLKWSPDGRHLASGGNDNILNIWPSVLGNEAECSPLHTFTQHQGAVKAVAWCPWQASILASGGGTSDRFIRLWNANTGSCLNSVDTRSQVCSIVWSTEYKEMVSGHGFSQNQLVIWKYPNLTKVAELKGHQARVLDLALSPDGTTVCSVGADETIRIWKCFAVDPAKKKKVVVNQSSVLHHGIR</sequence>
<evidence type="ECO:0000256" key="3">
    <source>
        <dbReference type="ARBA" id="ARBA00022574"/>
    </source>
</evidence>
<dbReference type="Proteomes" id="UP000288216">
    <property type="component" value="Unassembled WGS sequence"/>
</dbReference>
<evidence type="ECO:0000256" key="1">
    <source>
        <dbReference type="ARBA" id="ARBA00004906"/>
    </source>
</evidence>
<dbReference type="GO" id="GO:0010997">
    <property type="term" value="F:anaphase-promoting complex binding"/>
    <property type="evidence" value="ECO:0007669"/>
    <property type="project" value="InterPro"/>
</dbReference>
<keyword evidence="21" id="KW-1185">Reference proteome</keyword>
<dbReference type="GO" id="GO:0031145">
    <property type="term" value="P:anaphase-promoting complex-dependent catabolic process"/>
    <property type="evidence" value="ECO:0007669"/>
    <property type="project" value="TreeGrafter"/>
</dbReference>
<evidence type="ECO:0000256" key="4">
    <source>
        <dbReference type="ARBA" id="ARBA00022618"/>
    </source>
</evidence>
<keyword evidence="6" id="KW-0677">Repeat</keyword>
<feature type="domain" description="Fibronectin type-III" evidence="19">
    <location>
        <begin position="327"/>
        <end position="423"/>
    </location>
</feature>
<feature type="compositionally biased region" description="Polar residues" evidence="17">
    <location>
        <begin position="625"/>
        <end position="635"/>
    </location>
</feature>
<dbReference type="InterPro" id="IPR036116">
    <property type="entry name" value="FN3_sf"/>
</dbReference>
<dbReference type="GO" id="GO:0051301">
    <property type="term" value="P:cell division"/>
    <property type="evidence" value="ECO:0007669"/>
    <property type="project" value="UniProtKB-KW"/>
</dbReference>
<dbReference type="GO" id="GO:1905786">
    <property type="term" value="P:positive regulation of anaphase-promoting complex-dependent catabolic process"/>
    <property type="evidence" value="ECO:0007669"/>
    <property type="project" value="TreeGrafter"/>
</dbReference>
<keyword evidence="4" id="KW-0132">Cell division</keyword>
<dbReference type="PROSITE" id="PS50294">
    <property type="entry name" value="WD_REPEATS_REGION"/>
    <property type="match status" value="3"/>
</dbReference>
<dbReference type="GO" id="GO:1990757">
    <property type="term" value="F:ubiquitin ligase activator activity"/>
    <property type="evidence" value="ECO:0007669"/>
    <property type="project" value="TreeGrafter"/>
</dbReference>
<keyword evidence="8" id="KW-0833">Ubl conjugation pathway</keyword>
<comment type="pathway">
    <text evidence="1">Protein modification; protein ubiquitination.</text>
</comment>
<keyword evidence="5" id="KW-0732">Signal</keyword>
<dbReference type="SMART" id="SM00320">
    <property type="entry name" value="WD40"/>
    <property type="match status" value="7"/>
</dbReference>
<feature type="compositionally biased region" description="Low complexity" evidence="17">
    <location>
        <begin position="607"/>
        <end position="624"/>
    </location>
</feature>
<evidence type="ECO:0000256" key="9">
    <source>
        <dbReference type="ARBA" id="ARBA00023170"/>
    </source>
</evidence>
<name>A0A401P7S3_SCYTO</name>
<dbReference type="InterPro" id="IPR056150">
    <property type="entry name" value="WD40_CDC20-Fz"/>
</dbReference>
<dbReference type="SMART" id="SM00060">
    <property type="entry name" value="FN3"/>
    <property type="match status" value="2"/>
</dbReference>
<dbReference type="CDD" id="cd00063">
    <property type="entry name" value="FN3"/>
    <property type="match status" value="2"/>
</dbReference>
<dbReference type="Gene3D" id="2.60.40.10">
    <property type="entry name" value="Immunoglobulins"/>
    <property type="match status" value="4"/>
</dbReference>
<evidence type="ECO:0000256" key="2">
    <source>
        <dbReference type="ARBA" id="ARBA00006445"/>
    </source>
</evidence>
<evidence type="ECO:0000256" key="13">
    <source>
        <dbReference type="ARBA" id="ARBA00070718"/>
    </source>
</evidence>
<accession>A0A401P7S3</accession>
<dbReference type="PROSITE" id="PS50853">
    <property type="entry name" value="FN3"/>
    <property type="match status" value="2"/>
</dbReference>
<dbReference type="AlphaFoldDB" id="A0A401P7S3"/>
<evidence type="ECO:0000256" key="14">
    <source>
        <dbReference type="ARBA" id="ARBA00079207"/>
    </source>
</evidence>
<keyword evidence="11" id="KW-0131">Cell cycle</keyword>
<evidence type="ECO:0000256" key="12">
    <source>
        <dbReference type="ARBA" id="ARBA00062231"/>
    </source>
</evidence>
<keyword evidence="18" id="KW-1133">Transmembrane helix</keyword>
<feature type="transmembrane region" description="Helical" evidence="18">
    <location>
        <begin position="429"/>
        <end position="451"/>
    </location>
</feature>
<evidence type="ECO:0000256" key="6">
    <source>
        <dbReference type="ARBA" id="ARBA00022737"/>
    </source>
</evidence>
<organism evidence="20 21">
    <name type="scientific">Scyliorhinus torazame</name>
    <name type="common">Cloudy catshark</name>
    <name type="synonym">Catulus torazame</name>
    <dbReference type="NCBI Taxonomy" id="75743"/>
    <lineage>
        <taxon>Eukaryota</taxon>
        <taxon>Metazoa</taxon>
        <taxon>Chordata</taxon>
        <taxon>Craniata</taxon>
        <taxon>Vertebrata</taxon>
        <taxon>Chondrichthyes</taxon>
        <taxon>Elasmobranchii</taxon>
        <taxon>Galeomorphii</taxon>
        <taxon>Galeoidea</taxon>
        <taxon>Carcharhiniformes</taxon>
        <taxon>Scyliorhinidae</taxon>
        <taxon>Scyliorhinus</taxon>
    </lineage>
</organism>
<dbReference type="PROSITE" id="PS50082">
    <property type="entry name" value="WD_REPEATS_2"/>
    <property type="match status" value="3"/>
</dbReference>
<evidence type="ECO:0000313" key="20">
    <source>
        <dbReference type="EMBL" id="GCB69166.1"/>
    </source>
</evidence>
<evidence type="ECO:0000256" key="16">
    <source>
        <dbReference type="PROSITE-ProRule" id="PRU00221"/>
    </source>
</evidence>
<proteinExistence type="inferred from homology"/>
<evidence type="ECO:0000256" key="10">
    <source>
        <dbReference type="ARBA" id="ARBA00023180"/>
    </source>
</evidence>
<feature type="repeat" description="WD" evidence="16">
    <location>
        <begin position="1031"/>
        <end position="1063"/>
    </location>
</feature>
<evidence type="ECO:0000256" key="15">
    <source>
        <dbReference type="ARBA" id="ARBA00093365"/>
    </source>
</evidence>
<dbReference type="SUPFAM" id="SSF50978">
    <property type="entry name" value="WD40 repeat-like"/>
    <property type="match status" value="1"/>
</dbReference>
<comment type="caution">
    <text evidence="20">The sequence shown here is derived from an EMBL/GenBank/DDBJ whole genome shotgun (WGS) entry which is preliminary data.</text>
</comment>
<keyword evidence="10" id="KW-0325">Glycoprotein</keyword>
<evidence type="ECO:0000256" key="5">
    <source>
        <dbReference type="ARBA" id="ARBA00022729"/>
    </source>
</evidence>
<dbReference type="InterPro" id="IPR015943">
    <property type="entry name" value="WD40/YVTN_repeat-like_dom_sf"/>
</dbReference>
<evidence type="ECO:0000256" key="7">
    <source>
        <dbReference type="ARBA" id="ARBA00022776"/>
    </source>
</evidence>
<feature type="compositionally biased region" description="Low complexity" evidence="17">
    <location>
        <begin position="636"/>
        <end position="657"/>
    </location>
</feature>
<keyword evidence="9" id="KW-0675">Receptor</keyword>
<dbReference type="InterPro" id="IPR013783">
    <property type="entry name" value="Ig-like_fold"/>
</dbReference>
<dbReference type="InterPro" id="IPR001680">
    <property type="entry name" value="WD40_rpt"/>
</dbReference>
<dbReference type="PANTHER" id="PTHR19918">
    <property type="entry name" value="CELL DIVISION CYCLE 20 CDC20 FIZZY -RELATED"/>
    <property type="match status" value="1"/>
</dbReference>
<dbReference type="Pfam" id="PF24807">
    <property type="entry name" value="WD40_CDC20-Fz"/>
    <property type="match status" value="1"/>
</dbReference>
<dbReference type="Pfam" id="PF00041">
    <property type="entry name" value="fn3"/>
    <property type="match status" value="1"/>
</dbReference>
<gene>
    <name evidence="20" type="ORF">scyTo_0008340</name>
</gene>
<dbReference type="STRING" id="75743.A0A401P7S3"/>
<keyword evidence="7" id="KW-0498">Mitosis</keyword>
<keyword evidence="3 16" id="KW-0853">WD repeat</keyword>
<dbReference type="PANTHER" id="PTHR19918:SF3">
    <property type="entry name" value="CELL DIVISION CYCLE PROTEIN 20 HOMOLOG"/>
    <property type="match status" value="1"/>
</dbReference>
<feature type="region of interest" description="Disordered" evidence="17">
    <location>
        <begin position="529"/>
        <end position="556"/>
    </location>
</feature>
<dbReference type="SUPFAM" id="SSF49265">
    <property type="entry name" value="Fibronectin type III"/>
    <property type="match status" value="4"/>
</dbReference>
<dbReference type="InterPro" id="IPR033010">
    <property type="entry name" value="Cdc20/Fizzy"/>
</dbReference>